<comment type="function">
    <text evidence="8">Modifies, by uridylylation and deuridylylation, the PII regulatory proteins (GlnB and homologs), in response to the nitrogen status of the cell that GlnD senses through the glutamine level. Under low glutamine levels, catalyzes the conversion of the PII proteins and UTP to PII-UMP and PPi, while under higher glutamine levels, GlnD hydrolyzes PII-UMP to PII and UMP (deuridylylation). Thus, controls uridylylation state and activity of the PII proteins, and plays an important role in the regulation of nitrogen metabolism.</text>
</comment>
<accession>A0A5R9QFW8</accession>
<evidence type="ECO:0000313" key="12">
    <source>
        <dbReference type="Proteomes" id="UP000306753"/>
    </source>
</evidence>
<keyword evidence="2 8" id="KW-0548">Nucleotidyltransferase</keyword>
<feature type="region of interest" description="Uridylyltransferase" evidence="8">
    <location>
        <begin position="1"/>
        <end position="342"/>
    </location>
</feature>
<evidence type="ECO:0000313" key="11">
    <source>
        <dbReference type="EMBL" id="TLX63930.1"/>
    </source>
</evidence>
<comment type="similarity">
    <text evidence="8">Belongs to the GlnD family.</text>
</comment>
<dbReference type="Gene3D" id="1.20.120.330">
    <property type="entry name" value="Nucleotidyltransferases domain 2"/>
    <property type="match status" value="1"/>
</dbReference>
<dbReference type="SUPFAM" id="SSF81301">
    <property type="entry name" value="Nucleotidyltransferase"/>
    <property type="match status" value="1"/>
</dbReference>
<dbReference type="SMART" id="SM00471">
    <property type="entry name" value="HDc"/>
    <property type="match status" value="1"/>
</dbReference>
<evidence type="ECO:0000256" key="5">
    <source>
        <dbReference type="ARBA" id="ARBA00022842"/>
    </source>
</evidence>
<dbReference type="HAMAP" id="MF_00277">
    <property type="entry name" value="PII_uridylyl_transf"/>
    <property type="match status" value="1"/>
</dbReference>
<feature type="domain" description="ACT" evidence="9">
    <location>
        <begin position="706"/>
        <end position="789"/>
    </location>
</feature>
<dbReference type="EC" id="2.7.7.59" evidence="8"/>
<dbReference type="GO" id="GO:0006808">
    <property type="term" value="P:regulation of nitrogen utilization"/>
    <property type="evidence" value="ECO:0007669"/>
    <property type="project" value="UniProtKB-UniRule"/>
</dbReference>
<comment type="domain">
    <text evidence="8">Has four distinct domains: an N-terminal nucleotidyltransferase (NT) domain responsible for UTase activity, a central HD domain that encodes UR activity, and two C-terminal ACT domains that seem to have a role in glutamine sensing.</text>
</comment>
<evidence type="ECO:0000256" key="8">
    <source>
        <dbReference type="HAMAP-Rule" id="MF_00277"/>
    </source>
</evidence>
<dbReference type="SUPFAM" id="SSF109604">
    <property type="entry name" value="HD-domain/PDEase-like"/>
    <property type="match status" value="1"/>
</dbReference>
<dbReference type="SUPFAM" id="SSF81593">
    <property type="entry name" value="Nucleotidyltransferase substrate binding subunit/domain"/>
    <property type="match status" value="1"/>
</dbReference>
<feature type="domain" description="HD" evidence="10">
    <location>
        <begin position="461"/>
        <end position="583"/>
    </location>
</feature>
<comment type="catalytic activity">
    <reaction evidence="8">
        <text>[protein-PII]-uridylyl-L-tyrosine + H2O = [protein-PII]-L-tyrosine + UMP + H(+)</text>
        <dbReference type="Rhea" id="RHEA:48600"/>
        <dbReference type="Rhea" id="RHEA-COMP:12147"/>
        <dbReference type="Rhea" id="RHEA-COMP:12148"/>
        <dbReference type="ChEBI" id="CHEBI:15377"/>
        <dbReference type="ChEBI" id="CHEBI:15378"/>
        <dbReference type="ChEBI" id="CHEBI:46858"/>
        <dbReference type="ChEBI" id="CHEBI:57865"/>
        <dbReference type="ChEBI" id="CHEBI:90602"/>
    </reaction>
</comment>
<comment type="caution">
    <text evidence="11">The sequence shown here is derived from an EMBL/GenBank/DDBJ whole genome shotgun (WGS) entry which is preliminary data.</text>
</comment>
<evidence type="ECO:0000259" key="10">
    <source>
        <dbReference type="PROSITE" id="PS51831"/>
    </source>
</evidence>
<dbReference type="Pfam" id="PF08335">
    <property type="entry name" value="GlnD_UR_UTase"/>
    <property type="match status" value="1"/>
</dbReference>
<reference evidence="11 12" key="1">
    <citation type="journal article" date="2017" name="Eur. J. Clin. Microbiol. Infect. Dis.">
        <title>Uncommonly isolated clinical Pseudomonas: identification and phylogenetic assignation.</title>
        <authorList>
            <person name="Mulet M."/>
            <person name="Gomila M."/>
            <person name="Ramirez A."/>
            <person name="Cardew S."/>
            <person name="Moore E.R."/>
            <person name="Lalucat J."/>
            <person name="Garcia-Valdes E."/>
        </authorList>
    </citation>
    <scope>NUCLEOTIDE SEQUENCE [LARGE SCALE GENOMIC DNA]</scope>
    <source>
        <strain evidence="11 12">SD129</strain>
    </source>
</reference>
<dbReference type="CDD" id="cd00077">
    <property type="entry name" value="HDc"/>
    <property type="match status" value="1"/>
</dbReference>
<dbReference type="InterPro" id="IPR002934">
    <property type="entry name" value="Polymerase_NTP_transf_dom"/>
</dbReference>
<dbReference type="Pfam" id="PF01842">
    <property type="entry name" value="ACT"/>
    <property type="match status" value="1"/>
</dbReference>
<dbReference type="PANTHER" id="PTHR47320">
    <property type="entry name" value="BIFUNCTIONAL URIDYLYLTRANSFERASE/URIDYLYL-REMOVING ENZYME"/>
    <property type="match status" value="1"/>
</dbReference>
<dbReference type="Pfam" id="PF01966">
    <property type="entry name" value="HD"/>
    <property type="match status" value="1"/>
</dbReference>
<dbReference type="InterPro" id="IPR045865">
    <property type="entry name" value="ACT-like_dom_sf"/>
</dbReference>
<dbReference type="Proteomes" id="UP000306753">
    <property type="component" value="Unassembled WGS sequence"/>
</dbReference>
<organism evidence="11 12">
    <name type="scientific">Stutzerimonas nosocomialis</name>
    <dbReference type="NCBI Taxonomy" id="1056496"/>
    <lineage>
        <taxon>Bacteria</taxon>
        <taxon>Pseudomonadati</taxon>
        <taxon>Pseudomonadota</taxon>
        <taxon>Gammaproteobacteria</taxon>
        <taxon>Pseudomonadales</taxon>
        <taxon>Pseudomonadaceae</taxon>
        <taxon>Stutzerimonas</taxon>
    </lineage>
</organism>
<dbReference type="InterPro" id="IPR002912">
    <property type="entry name" value="ACT_dom"/>
</dbReference>
<comment type="activity regulation">
    <text evidence="8">Uridylyltransferase (UTase) activity is inhibited by glutamine, while glutamine activates uridylyl-removing (UR) activity.</text>
</comment>
<dbReference type="GO" id="GO:0008773">
    <property type="term" value="F:[protein-PII] uridylyltransferase activity"/>
    <property type="evidence" value="ECO:0007669"/>
    <property type="project" value="UniProtKB-UniRule"/>
</dbReference>
<comment type="catalytic activity">
    <reaction evidence="8">
        <text>[protein-PII]-L-tyrosine + UTP = [protein-PII]-uridylyl-L-tyrosine + diphosphate</text>
        <dbReference type="Rhea" id="RHEA:13673"/>
        <dbReference type="Rhea" id="RHEA-COMP:12147"/>
        <dbReference type="Rhea" id="RHEA-COMP:12148"/>
        <dbReference type="ChEBI" id="CHEBI:33019"/>
        <dbReference type="ChEBI" id="CHEBI:46398"/>
        <dbReference type="ChEBI" id="CHEBI:46858"/>
        <dbReference type="ChEBI" id="CHEBI:90602"/>
        <dbReference type="EC" id="2.7.7.59"/>
    </reaction>
</comment>
<dbReference type="NCBIfam" id="TIGR01693">
    <property type="entry name" value="UTase_glnD"/>
    <property type="match status" value="1"/>
</dbReference>
<dbReference type="PROSITE" id="PS51831">
    <property type="entry name" value="HD"/>
    <property type="match status" value="1"/>
</dbReference>
<keyword evidence="4 8" id="KW-0378">Hydrolase</keyword>
<protein>
    <recommendedName>
        <fullName evidence="8">Bifunctional uridylyltransferase/uridylyl-removing enzyme</fullName>
        <shortName evidence="8">UTase/UR</shortName>
    </recommendedName>
    <alternativeName>
        <fullName evidence="8">Bifunctional [protein-PII] modification enzyme</fullName>
    </alternativeName>
    <alternativeName>
        <fullName evidence="8">Bifunctional nitrogen sensor protein</fullName>
    </alternativeName>
    <domain>
        <recommendedName>
            <fullName evidence="8">[Protein-PII] uridylyltransferase</fullName>
            <shortName evidence="8">PII uridylyltransferase</shortName>
            <shortName evidence="8">UTase</shortName>
            <ecNumber evidence="8">2.7.7.59</ecNumber>
        </recommendedName>
    </domain>
    <domain>
        <recommendedName>
            <fullName evidence="8">[Protein-PII]-UMP uridylyl-removing enzyme</fullName>
            <shortName evidence="8">UR</shortName>
            <ecNumber evidence="8">3.1.4.-</ecNumber>
        </recommendedName>
    </domain>
</protein>
<dbReference type="GO" id="GO:0008081">
    <property type="term" value="F:phosphoric diester hydrolase activity"/>
    <property type="evidence" value="ECO:0007669"/>
    <property type="project" value="UniProtKB-UniRule"/>
</dbReference>
<keyword evidence="3" id="KW-0677">Repeat</keyword>
<dbReference type="CDD" id="cd05401">
    <property type="entry name" value="NT_GlnE_GlnD_like"/>
    <property type="match status" value="1"/>
</dbReference>
<name>A0A5R9QFW8_9GAMM</name>
<dbReference type="RefSeq" id="WP_138410020.1">
    <property type="nucleotide sequence ID" value="NZ_QLAE01000041.1"/>
</dbReference>
<dbReference type="NCBIfam" id="NF001366">
    <property type="entry name" value="PRK00275.1"/>
    <property type="match status" value="1"/>
</dbReference>
<keyword evidence="6 8" id="KW-0511">Multifunctional enzyme</keyword>
<dbReference type="GO" id="GO:0008893">
    <property type="term" value="F:guanosine-3',5'-bis(diphosphate) 3'-diphosphatase activity"/>
    <property type="evidence" value="ECO:0007669"/>
    <property type="project" value="UniProtKB-EC"/>
</dbReference>
<dbReference type="InterPro" id="IPR003607">
    <property type="entry name" value="HD/PDEase_dom"/>
</dbReference>
<keyword evidence="5 8" id="KW-0460">Magnesium</keyword>
<dbReference type="SUPFAM" id="SSF55021">
    <property type="entry name" value="ACT-like"/>
    <property type="match status" value="1"/>
</dbReference>
<evidence type="ECO:0000256" key="4">
    <source>
        <dbReference type="ARBA" id="ARBA00022801"/>
    </source>
</evidence>
<evidence type="ECO:0000256" key="3">
    <source>
        <dbReference type="ARBA" id="ARBA00022737"/>
    </source>
</evidence>
<evidence type="ECO:0000259" key="9">
    <source>
        <dbReference type="PROSITE" id="PS51671"/>
    </source>
</evidence>
<dbReference type="Pfam" id="PF01909">
    <property type="entry name" value="NTP_transf_2"/>
    <property type="match status" value="1"/>
</dbReference>
<evidence type="ECO:0000256" key="7">
    <source>
        <dbReference type="ARBA" id="ARBA00047968"/>
    </source>
</evidence>
<gene>
    <name evidence="8" type="primary">glnD</name>
    <name evidence="11" type="ORF">DN820_07890</name>
</gene>
<proteinExistence type="inferred from homology"/>
<dbReference type="FunFam" id="1.10.3090.10:FF:000005">
    <property type="entry name" value="Bifunctional uridylyltransferase/uridylyl-removing enzyme"/>
    <property type="match status" value="1"/>
</dbReference>
<evidence type="ECO:0000256" key="2">
    <source>
        <dbReference type="ARBA" id="ARBA00022695"/>
    </source>
</evidence>
<keyword evidence="1 8" id="KW-0808">Transferase</keyword>
<dbReference type="PROSITE" id="PS51671">
    <property type="entry name" value="ACT"/>
    <property type="match status" value="2"/>
</dbReference>
<keyword evidence="12" id="KW-1185">Reference proteome</keyword>
<dbReference type="InterPro" id="IPR043519">
    <property type="entry name" value="NT_sf"/>
</dbReference>
<dbReference type="EMBL" id="QLAG01000008">
    <property type="protein sequence ID" value="TLX63930.1"/>
    <property type="molecule type" value="Genomic_DNA"/>
</dbReference>
<comment type="catalytic activity">
    <reaction evidence="7">
        <text>guanosine 3',5'-bis(diphosphate) + H2O = GDP + diphosphate + H(+)</text>
        <dbReference type="Rhea" id="RHEA:14253"/>
        <dbReference type="ChEBI" id="CHEBI:15377"/>
        <dbReference type="ChEBI" id="CHEBI:15378"/>
        <dbReference type="ChEBI" id="CHEBI:33019"/>
        <dbReference type="ChEBI" id="CHEBI:58189"/>
        <dbReference type="ChEBI" id="CHEBI:77828"/>
        <dbReference type="EC" id="3.1.7.2"/>
    </reaction>
</comment>
<comment type="cofactor">
    <cofactor evidence="8">
        <name>Mg(2+)</name>
        <dbReference type="ChEBI" id="CHEBI:18420"/>
    </cofactor>
</comment>
<dbReference type="AlphaFoldDB" id="A0A5R9QFW8"/>
<dbReference type="InterPro" id="IPR006674">
    <property type="entry name" value="HD_domain"/>
</dbReference>
<feature type="domain" description="ACT" evidence="9">
    <location>
        <begin position="816"/>
        <end position="895"/>
    </location>
</feature>
<dbReference type="PANTHER" id="PTHR47320:SF1">
    <property type="entry name" value="BIFUNCTIONAL URIDYLYLTRANSFERASE_URIDYLYL-REMOVING ENZYME"/>
    <property type="match status" value="1"/>
</dbReference>
<dbReference type="OrthoDB" id="9758038at2"/>
<dbReference type="EC" id="3.1.4.-" evidence="8"/>
<evidence type="ECO:0000256" key="6">
    <source>
        <dbReference type="ARBA" id="ARBA00023268"/>
    </source>
</evidence>
<dbReference type="InterPro" id="IPR013546">
    <property type="entry name" value="PII_UdlTrfase/GS_AdlTrfase"/>
</dbReference>
<evidence type="ECO:0000256" key="1">
    <source>
        <dbReference type="ARBA" id="ARBA00022679"/>
    </source>
</evidence>
<sequence>MPQVDPELFDHGQFQAELALKSSPIPAFKKAIRNAREVLDQRFSSGREIRTLIEDRAWFVDQILRAAWGRFDWSADAAIALVAVGGYGRGELHPYSDIDLLILLDDSDHETFRDPIEGFLTLLWDIGLEVGQSVRSIAECAEQARADLTVITNLMESRTIAGPERLRQQMLRVTSTDEMWPSREFFLAKRAEQLARHAKYNDTEYNLEPNVKGSPGGLRDIQTILWVARRQFGTLNLRAMVGEGFLTESENALLASAQEFLWKVRYALHMLAGRAEDRLLFDHQRRLAALLGYEDSDGKLAIERFMQKYYRVVMSIAELSDLIVQHFEEVILSDEDAPAPVPINNRFQLHDGYIEVTGPTVFKRAPFAILEIFVLLAQNPEIKGVRADTIRLLRDHRHLIDDDFRADIRNTSLFIELFKCREGIHRNLRRMNRYGILGRYLPEFGHIVGQMQHDLFHIHTVDAHTLNVIKYLRKLTKPGVAEKFPLAAKLVERLPKPELIYLAGLYHDIGKGRGGDHSDLGAVDAELFCARHQLPAWDTRLVVWLVQNHLCLSTTAQRKDLSDPQVINDFAKLVGDETHLDYLYVLTVADINATNPSLWNSWRASLLRQLYTETKRALRRGLENPLEREEQIRQTQRAALDDLVRNGTDPDDAEQLWAQLGDDYFLRHTATDVAWHTEAIIEHPSDGGPLVLIRETTQRDFEGGTQIFIYAADQHDFFAVTVAAMDQLNLNIYDARIITSTSQFTLDTYVVLDADGIPIGDNPERVEEIRQGLVDALRNPEDYLTIIQRRVPRQLKHFSFAPQVNIHNDAQRPLTVLEIIAPDRPGLLARIGQLFLDFDISVQNAKIATLGERVEDVFFITDAHAQPLSDPALCERLQQALIQQLTQENPQQLSPSSFAI</sequence>
<dbReference type="CDD" id="cd04899">
    <property type="entry name" value="ACT_ACR-UUR-like_2"/>
    <property type="match status" value="1"/>
</dbReference>
<dbReference type="CDD" id="cd04900">
    <property type="entry name" value="ACT_UUR-like_1"/>
    <property type="match status" value="1"/>
</dbReference>
<comment type="caution">
    <text evidence="8">Lacks conserved residue(s) required for the propagation of feature annotation.</text>
</comment>
<dbReference type="InterPro" id="IPR010043">
    <property type="entry name" value="UTase/UR"/>
</dbReference>
<dbReference type="PIRSF" id="PIRSF006288">
    <property type="entry name" value="PII_uridyltransf"/>
    <property type="match status" value="1"/>
</dbReference>
<dbReference type="Gene3D" id="1.10.3090.10">
    <property type="entry name" value="cca-adding enzyme, domain 2"/>
    <property type="match status" value="1"/>
</dbReference>
<dbReference type="Gene3D" id="3.30.460.10">
    <property type="entry name" value="Beta Polymerase, domain 2"/>
    <property type="match status" value="1"/>
</dbReference>